<organism evidence="1 2">
    <name type="scientific">Lindgomyces ingoldianus</name>
    <dbReference type="NCBI Taxonomy" id="673940"/>
    <lineage>
        <taxon>Eukaryota</taxon>
        <taxon>Fungi</taxon>
        <taxon>Dikarya</taxon>
        <taxon>Ascomycota</taxon>
        <taxon>Pezizomycotina</taxon>
        <taxon>Dothideomycetes</taxon>
        <taxon>Pleosporomycetidae</taxon>
        <taxon>Pleosporales</taxon>
        <taxon>Lindgomycetaceae</taxon>
        <taxon>Lindgomyces</taxon>
    </lineage>
</organism>
<evidence type="ECO:0000313" key="2">
    <source>
        <dbReference type="Proteomes" id="UP000799755"/>
    </source>
</evidence>
<comment type="caution">
    <text evidence="1">The sequence shown here is derived from an EMBL/GenBank/DDBJ whole genome shotgun (WGS) entry which is preliminary data.</text>
</comment>
<dbReference type="Proteomes" id="UP000799755">
    <property type="component" value="Unassembled WGS sequence"/>
</dbReference>
<reference evidence="1" key="1">
    <citation type="journal article" date="2020" name="Stud. Mycol.">
        <title>101 Dothideomycetes genomes: a test case for predicting lifestyles and emergence of pathogens.</title>
        <authorList>
            <person name="Haridas S."/>
            <person name="Albert R."/>
            <person name="Binder M."/>
            <person name="Bloem J."/>
            <person name="Labutti K."/>
            <person name="Salamov A."/>
            <person name="Andreopoulos B."/>
            <person name="Baker S."/>
            <person name="Barry K."/>
            <person name="Bills G."/>
            <person name="Bluhm B."/>
            <person name="Cannon C."/>
            <person name="Castanera R."/>
            <person name="Culley D."/>
            <person name="Daum C."/>
            <person name="Ezra D."/>
            <person name="Gonzalez J."/>
            <person name="Henrissat B."/>
            <person name="Kuo A."/>
            <person name="Liang C."/>
            <person name="Lipzen A."/>
            <person name="Lutzoni F."/>
            <person name="Magnuson J."/>
            <person name="Mondo S."/>
            <person name="Nolan M."/>
            <person name="Ohm R."/>
            <person name="Pangilinan J."/>
            <person name="Park H.-J."/>
            <person name="Ramirez L."/>
            <person name="Alfaro M."/>
            <person name="Sun H."/>
            <person name="Tritt A."/>
            <person name="Yoshinaga Y."/>
            <person name="Zwiers L.-H."/>
            <person name="Turgeon B."/>
            <person name="Goodwin S."/>
            <person name="Spatafora J."/>
            <person name="Crous P."/>
            <person name="Grigoriev I."/>
        </authorList>
    </citation>
    <scope>NUCLEOTIDE SEQUENCE</scope>
    <source>
        <strain evidence="1">ATCC 200398</strain>
    </source>
</reference>
<sequence>MHMLANGARLVHAERAKQQEKTFEASTPPLEFFLIKHTRQRNCCPQKAPPFFVSHLHLFPRRGRFSHCRRNLNSQYCTVGHIFLRPSKLTVPEPGSRRTCPSDILANHLTLKHAFGAGPLHFRCPGHLSRPIVRFCLPIRKKLTSAALPRPYRNHSDIRYRGRCPASLLNANAQTLQPSGLQRATAQDGQSRDQNYVWVTLPLCYLALHKPCAASYPAYSKPHMTSFYSSRERGCM</sequence>
<protein>
    <submittedName>
        <fullName evidence="1">Uncharacterized protein</fullName>
    </submittedName>
</protein>
<accession>A0ACB6QZC3</accession>
<keyword evidence="2" id="KW-1185">Reference proteome</keyword>
<gene>
    <name evidence="1" type="ORF">BDR25DRAFT_14131</name>
</gene>
<evidence type="ECO:0000313" key="1">
    <source>
        <dbReference type="EMBL" id="KAF2472414.1"/>
    </source>
</evidence>
<proteinExistence type="predicted"/>
<name>A0ACB6QZC3_9PLEO</name>
<dbReference type="EMBL" id="MU003502">
    <property type="protein sequence ID" value="KAF2472414.1"/>
    <property type="molecule type" value="Genomic_DNA"/>
</dbReference>